<sequence>MVDVRARDDSSMLGDEAKVQMIIGAPAALSVINIEPGFFSCSSGSPIAWAGSYSQMAVSLMDGDDYNLIIGEI</sequence>
<name>A0AAW3YRH5_9GAMM</name>
<evidence type="ECO:0000313" key="1">
    <source>
        <dbReference type="EMBL" id="MBD2800665.1"/>
    </source>
</evidence>
<organism evidence="1">
    <name type="scientific">Xenorhabdus szentirmaii</name>
    <dbReference type="NCBI Taxonomy" id="290112"/>
    <lineage>
        <taxon>Bacteria</taxon>
        <taxon>Pseudomonadati</taxon>
        <taxon>Pseudomonadota</taxon>
        <taxon>Gammaproteobacteria</taxon>
        <taxon>Enterobacterales</taxon>
        <taxon>Morganellaceae</taxon>
        <taxon>Xenorhabdus</taxon>
    </lineage>
</organism>
<dbReference type="EMBL" id="JACXBF010000203">
    <property type="protein sequence ID" value="MBD2800665.1"/>
    <property type="molecule type" value="Genomic_DNA"/>
</dbReference>
<reference evidence="1" key="2">
    <citation type="journal article" date="2024" name="Toxins">
        <title>Genome Sequence Analysis of Native Xenorhabdus Strains Isolated from Entomopathogenic Nematodes in Argentina.</title>
        <authorList>
            <person name="Palma L."/>
            <person name="Frizzo L."/>
            <person name="Kaiser S."/>
            <person name="Berry C."/>
            <person name="Caballero P."/>
            <person name="Bode H.B."/>
            <person name="Del Valle E.E."/>
        </authorList>
    </citation>
    <scope>NUCLEOTIDE SEQUENCE</scope>
    <source>
        <strain evidence="1">M</strain>
    </source>
</reference>
<dbReference type="Proteomes" id="UP001193920">
    <property type="component" value="Unassembled WGS sequence"/>
</dbReference>
<proteinExistence type="predicted"/>
<gene>
    <name evidence="1" type="ORF">ID854_09430</name>
</gene>
<accession>A0AAW3YRH5</accession>
<dbReference type="AlphaFoldDB" id="A0AAW3YRH5"/>
<reference evidence="1" key="1">
    <citation type="submission" date="2020-09" db="EMBL/GenBank/DDBJ databases">
        <authorList>
            <person name="Palma L."/>
            <person name="Caballero P."/>
            <person name="Berry C."/>
            <person name="Del Valle E."/>
        </authorList>
    </citation>
    <scope>NUCLEOTIDE SEQUENCE</scope>
    <source>
        <strain evidence="1">M</strain>
    </source>
</reference>
<protein>
    <submittedName>
        <fullName evidence="1">Uncharacterized protein</fullName>
    </submittedName>
</protein>
<comment type="caution">
    <text evidence="1">The sequence shown here is derived from an EMBL/GenBank/DDBJ whole genome shotgun (WGS) entry which is preliminary data.</text>
</comment>
<dbReference type="RefSeq" id="WP_323860063.1">
    <property type="nucleotide sequence ID" value="NZ_JACXBF010000203.1"/>
</dbReference>